<dbReference type="EMBL" id="LROU01000123">
    <property type="protein sequence ID" value="KYF33937.1"/>
    <property type="molecule type" value="Genomic_DNA"/>
</dbReference>
<evidence type="ECO:0000313" key="1">
    <source>
        <dbReference type="EMBL" id="KYF33937.1"/>
    </source>
</evidence>
<protein>
    <submittedName>
        <fullName evidence="1">Uncharacterized protein</fullName>
    </submittedName>
</protein>
<sequence length="38" mass="4486">MLSFDGNRYGGLPKLFTRKNPRILSIRGFFRRNDKEAN</sequence>
<reference evidence="1 2" key="1">
    <citation type="submission" date="2016-01" db="EMBL/GenBank/DDBJ databases">
        <title>Highly variable Streptococcus oralis 1 are common among viridans streptococci isolated from primates.</title>
        <authorList>
            <person name="Denapaite D."/>
            <person name="Rieger M."/>
            <person name="Koendgen S."/>
            <person name="Brueckner R."/>
            <person name="Ochigava I."/>
            <person name="Kappeler P."/>
            <person name="Maetz-Rensing K."/>
            <person name="Leendertz F."/>
        </authorList>
    </citation>
    <scope>NUCLEOTIDE SEQUENCE [LARGE SCALE GENOMIC DNA]</scope>
    <source>
        <strain evidence="1 2">M3-1</strain>
    </source>
</reference>
<accession>A0A150NKH8</accession>
<comment type="caution">
    <text evidence="1">The sequence shown here is derived from an EMBL/GenBank/DDBJ whole genome shotgun (WGS) entry which is preliminary data.</text>
</comment>
<evidence type="ECO:0000313" key="2">
    <source>
        <dbReference type="Proteomes" id="UP000075442"/>
    </source>
</evidence>
<proteinExistence type="predicted"/>
<dbReference type="AlphaFoldDB" id="A0A150NKH8"/>
<dbReference type="PATRIC" id="fig|28037.235.peg.1754"/>
<name>A0A150NKH8_STRMT</name>
<dbReference type="Proteomes" id="UP000075442">
    <property type="component" value="Unassembled WGS sequence"/>
</dbReference>
<organism evidence="1 2">
    <name type="scientific">Streptococcus mitis</name>
    <dbReference type="NCBI Taxonomy" id="28037"/>
    <lineage>
        <taxon>Bacteria</taxon>
        <taxon>Bacillati</taxon>
        <taxon>Bacillota</taxon>
        <taxon>Bacilli</taxon>
        <taxon>Lactobacillales</taxon>
        <taxon>Streptococcaceae</taxon>
        <taxon>Streptococcus</taxon>
        <taxon>Streptococcus mitis group</taxon>
    </lineage>
</organism>
<gene>
    <name evidence="1" type="ORF">SMIM3I_01775</name>
</gene>